<dbReference type="GO" id="GO:0048476">
    <property type="term" value="C:Holliday junction resolvase complex"/>
    <property type="evidence" value="ECO:0007669"/>
    <property type="project" value="UniProtKB-UniRule"/>
</dbReference>
<dbReference type="PANTHER" id="PTHR13451:SF0">
    <property type="entry name" value="CROSSOVER JUNCTION ENDONUCLEASE MUS81"/>
    <property type="match status" value="1"/>
</dbReference>
<keyword evidence="1 2" id="KW-0378">Hydrolase</keyword>
<feature type="compositionally biased region" description="Polar residues" evidence="3">
    <location>
        <begin position="108"/>
        <end position="119"/>
    </location>
</feature>
<evidence type="ECO:0000256" key="2">
    <source>
        <dbReference type="RuleBase" id="RU369042"/>
    </source>
</evidence>
<dbReference type="Gramene" id="EME30903">
    <property type="protein sequence ID" value="EME30903"/>
    <property type="gene ID" value="Gasu_19150"/>
</dbReference>
<dbReference type="GO" id="GO:0008821">
    <property type="term" value="F:crossover junction DNA endonuclease activity"/>
    <property type="evidence" value="ECO:0007669"/>
    <property type="project" value="UniProtKB-UniRule"/>
</dbReference>
<proteinExistence type="inferred from homology"/>
<keyword evidence="2" id="KW-0234">DNA repair</keyword>
<dbReference type="InterPro" id="IPR033309">
    <property type="entry name" value="Mus81"/>
</dbReference>
<dbReference type="Gene3D" id="1.10.10.10">
    <property type="entry name" value="Winged helix-like DNA-binding domain superfamily/Winged helix DNA-binding domain"/>
    <property type="match status" value="1"/>
</dbReference>
<protein>
    <recommendedName>
        <fullName evidence="2">Crossover junction endonuclease MUS81</fullName>
        <ecNumber evidence="2">3.1.22.-</ecNumber>
    </recommendedName>
</protein>
<dbReference type="AlphaFoldDB" id="M2Y4N6"/>
<dbReference type="RefSeq" id="XP_005707423.1">
    <property type="nucleotide sequence ID" value="XM_005707366.1"/>
</dbReference>
<dbReference type="InterPro" id="IPR047417">
    <property type="entry name" value="WHD_MUS81"/>
</dbReference>
<dbReference type="GO" id="GO:0005634">
    <property type="term" value="C:nucleus"/>
    <property type="evidence" value="ECO:0007669"/>
    <property type="project" value="UniProtKB-SubCell"/>
</dbReference>
<dbReference type="Gene3D" id="3.40.50.10130">
    <property type="match status" value="1"/>
</dbReference>
<dbReference type="GO" id="GO:0000727">
    <property type="term" value="P:double-strand break repair via break-induced replication"/>
    <property type="evidence" value="ECO:0007669"/>
    <property type="project" value="UniProtKB-UniRule"/>
</dbReference>
<keyword evidence="2" id="KW-0233">DNA recombination</keyword>
<dbReference type="InterPro" id="IPR006166">
    <property type="entry name" value="ERCC4_domain"/>
</dbReference>
<dbReference type="OrthoDB" id="5963188at2759"/>
<dbReference type="Pfam" id="PF02732">
    <property type="entry name" value="ERCC4"/>
    <property type="match status" value="1"/>
</dbReference>
<keyword evidence="6" id="KW-1185">Reference proteome</keyword>
<comment type="subunit">
    <text evidence="2">Interacts with EME1.</text>
</comment>
<sequence>MNEEIICLLERERDNFLQKGKHDLVKSLEKSIESVKDLKEPIDSIKKVRSLPIGLIQAAKVERLITRREDSFSFVETMNQNLKSMQQSKLNLKSIKKGKKQVEEKVSSKTSSQAEQSTRPRQKTRYIPKFRSAAYSLLLGLYQAIVVQGLEDIDKQGLINLSQPFCDSILQRNGFVSSQSYSEQVSGWTSMSKILLKRQLARTVPGRRPLRYTLTEEGKELANILINKFSVHFLCKETPCEDNESIELGKVDLYREVVEWGQPSKCIISYESTKLYSVNDTQTSVVSECQKAQLYVVLDNREVKGFGKSRKRLMEFLEILGVPVMLYQLELGDILFVAMADSIDADKCNNTKLSMSEGRVLDYLIERKRNDDLASSLHDRRFSRQRFCMKQSNISHLIYLIEGDLKAQEKENVDSLWRVLMSTAMVDNFHIEYSKDVWESACFVKNLYQVVNSEVQKLAWRDIMGNPSLEQWNRALREAKKPSGLDLFKWQLMSIPGKLYDSHLLNHPYILRIEGIDYRRAQDVVSCGFRSLVELGEGLDRYSTRNERISYLQEISLQCGKKRWCRNLYETIEALFCCNEIYPE</sequence>
<dbReference type="SUPFAM" id="SSF52980">
    <property type="entry name" value="Restriction endonuclease-like"/>
    <property type="match status" value="1"/>
</dbReference>
<keyword evidence="2 5" id="KW-0255">Endonuclease</keyword>
<dbReference type="eggNOG" id="KOG2379">
    <property type="taxonomic scope" value="Eukaryota"/>
</dbReference>
<dbReference type="GO" id="GO:0006308">
    <property type="term" value="P:DNA catabolic process"/>
    <property type="evidence" value="ECO:0007669"/>
    <property type="project" value="UniProtKB-UniRule"/>
</dbReference>
<feature type="domain" description="ERCC4" evidence="4">
    <location>
        <begin position="295"/>
        <end position="405"/>
    </location>
</feature>
<dbReference type="CDD" id="cd21036">
    <property type="entry name" value="WH_MUS81"/>
    <property type="match status" value="1"/>
</dbReference>
<dbReference type="GO" id="GO:0000712">
    <property type="term" value="P:resolution of meiotic recombination intermediates"/>
    <property type="evidence" value="ECO:0007669"/>
    <property type="project" value="TreeGrafter"/>
</dbReference>
<dbReference type="CDD" id="cd20074">
    <property type="entry name" value="XPF_nuclease_Mus81"/>
    <property type="match status" value="1"/>
</dbReference>
<reference evidence="6" key="1">
    <citation type="journal article" date="2013" name="Science">
        <title>Gene transfer from bacteria and archaea facilitated evolution of an extremophilic eukaryote.</title>
        <authorList>
            <person name="Schonknecht G."/>
            <person name="Chen W.H."/>
            <person name="Ternes C.M."/>
            <person name="Barbier G.G."/>
            <person name="Shrestha R.P."/>
            <person name="Stanke M."/>
            <person name="Brautigam A."/>
            <person name="Baker B.J."/>
            <person name="Banfield J.F."/>
            <person name="Garavito R.M."/>
            <person name="Carr K."/>
            <person name="Wilkerson C."/>
            <person name="Rensing S.A."/>
            <person name="Gagneul D."/>
            <person name="Dickenson N.E."/>
            <person name="Oesterhelt C."/>
            <person name="Lercher M.J."/>
            <person name="Weber A.P."/>
        </authorList>
    </citation>
    <scope>NUCLEOTIDE SEQUENCE [LARGE SCALE GENOMIC DNA]</scope>
    <source>
        <strain evidence="6">074W</strain>
    </source>
</reference>
<keyword evidence="2" id="KW-0227">DNA damage</keyword>
<dbReference type="GO" id="GO:0031573">
    <property type="term" value="P:mitotic intra-S DNA damage checkpoint signaling"/>
    <property type="evidence" value="ECO:0007669"/>
    <property type="project" value="TreeGrafter"/>
</dbReference>
<dbReference type="InterPro" id="IPR011335">
    <property type="entry name" value="Restrct_endonuc-II-like"/>
</dbReference>
<dbReference type="GO" id="GO:0048257">
    <property type="term" value="F:3'-flap endonuclease activity"/>
    <property type="evidence" value="ECO:0007669"/>
    <property type="project" value="TreeGrafter"/>
</dbReference>
<comment type="cofactor">
    <cofactor evidence="2">
        <name>Mg(2+)</name>
        <dbReference type="ChEBI" id="CHEBI:18420"/>
    </cofactor>
</comment>
<organism evidence="5 6">
    <name type="scientific">Galdieria sulphuraria</name>
    <name type="common">Red alga</name>
    <dbReference type="NCBI Taxonomy" id="130081"/>
    <lineage>
        <taxon>Eukaryota</taxon>
        <taxon>Rhodophyta</taxon>
        <taxon>Bangiophyceae</taxon>
        <taxon>Galdieriales</taxon>
        <taxon>Galdieriaceae</taxon>
        <taxon>Galdieria</taxon>
    </lineage>
</organism>
<comment type="function">
    <text evidence="2">Interacts with EME1 to form a DNA structure-specific endonuclease with substrate preference for branched DNA structures with a 5'-end at the branch nick. Typical substrates include 3'-flap structures, D-loops, replication forks and nicked Holliday junctions. May be required in mitosis for the processing of stalled or collapsed replication fork intermediates. May be required in meiosis for the repair of meiosis-specific double strand breaks subsequent to single-end invasion (SEI).</text>
</comment>
<accession>M2Y4N6</accession>
<evidence type="ECO:0000313" key="5">
    <source>
        <dbReference type="EMBL" id="EME30903.1"/>
    </source>
</evidence>
<feature type="region of interest" description="Disordered" evidence="3">
    <location>
        <begin position="101"/>
        <end position="122"/>
    </location>
</feature>
<dbReference type="InterPro" id="IPR036388">
    <property type="entry name" value="WH-like_DNA-bd_sf"/>
</dbReference>
<dbReference type="PANTHER" id="PTHR13451">
    <property type="entry name" value="CLASS II CROSSOVER JUNCTION ENDONUCLEASE MUS81"/>
    <property type="match status" value="1"/>
</dbReference>
<evidence type="ECO:0000259" key="4">
    <source>
        <dbReference type="SMART" id="SM00891"/>
    </source>
</evidence>
<name>M2Y4N6_GALSU</name>
<dbReference type="EC" id="3.1.22.-" evidence="2"/>
<dbReference type="Proteomes" id="UP000030680">
    <property type="component" value="Unassembled WGS sequence"/>
</dbReference>
<dbReference type="STRING" id="130081.M2Y4N6"/>
<keyword evidence="2" id="KW-0539">Nucleus</keyword>
<keyword evidence="2" id="KW-0460">Magnesium</keyword>
<dbReference type="InterPro" id="IPR047416">
    <property type="entry name" value="XPF_nuclease_Mus81"/>
</dbReference>
<evidence type="ECO:0000256" key="1">
    <source>
        <dbReference type="ARBA" id="ARBA00022801"/>
    </source>
</evidence>
<dbReference type="GO" id="GO:0003677">
    <property type="term" value="F:DNA binding"/>
    <property type="evidence" value="ECO:0007669"/>
    <property type="project" value="UniProtKB-UniRule"/>
</dbReference>
<dbReference type="EMBL" id="KB454496">
    <property type="protein sequence ID" value="EME30903.1"/>
    <property type="molecule type" value="Genomic_DNA"/>
</dbReference>
<keyword evidence="2" id="KW-0479">Metal-binding</keyword>
<dbReference type="GeneID" id="17089596"/>
<gene>
    <name evidence="5" type="ORF">Gasu_19150</name>
</gene>
<comment type="similarity">
    <text evidence="2">Belongs to the XPF family.</text>
</comment>
<keyword evidence="2" id="KW-0540">Nuclease</keyword>
<evidence type="ECO:0000256" key="3">
    <source>
        <dbReference type="SAM" id="MobiDB-lite"/>
    </source>
</evidence>
<dbReference type="SMART" id="SM00891">
    <property type="entry name" value="ERCC4"/>
    <property type="match status" value="1"/>
</dbReference>
<evidence type="ECO:0000313" key="6">
    <source>
        <dbReference type="Proteomes" id="UP000030680"/>
    </source>
</evidence>
<dbReference type="GO" id="GO:0046872">
    <property type="term" value="F:metal ion binding"/>
    <property type="evidence" value="ECO:0007669"/>
    <property type="project" value="UniProtKB-UniRule"/>
</dbReference>
<comment type="subcellular location">
    <subcellularLocation>
        <location evidence="2">Nucleus</location>
    </subcellularLocation>
</comment>